<dbReference type="Proteomes" id="UP000070544">
    <property type="component" value="Unassembled WGS sequence"/>
</dbReference>
<reference evidence="11 12" key="1">
    <citation type="journal article" date="2015" name="Genome Biol. Evol.">
        <title>Phylogenomic analyses indicate that early fungi evolved digesting cell walls of algal ancestors of land plants.</title>
        <authorList>
            <person name="Chang Y."/>
            <person name="Wang S."/>
            <person name="Sekimoto S."/>
            <person name="Aerts A.L."/>
            <person name="Choi C."/>
            <person name="Clum A."/>
            <person name="LaButti K.M."/>
            <person name="Lindquist E.A."/>
            <person name="Yee Ngan C."/>
            <person name="Ohm R.A."/>
            <person name="Salamov A.A."/>
            <person name="Grigoriev I.V."/>
            <person name="Spatafora J.W."/>
            <person name="Berbee M.L."/>
        </authorList>
    </citation>
    <scope>NUCLEOTIDE SEQUENCE [LARGE SCALE GENOMIC DNA]</scope>
    <source>
        <strain evidence="11 12">JEL478</strain>
    </source>
</reference>
<dbReference type="Gene3D" id="3.30.70.2610">
    <property type="match status" value="1"/>
</dbReference>
<comment type="subcellular location">
    <subcellularLocation>
        <location evidence="2 9">Nucleus</location>
    </subcellularLocation>
</comment>
<evidence type="ECO:0000256" key="4">
    <source>
        <dbReference type="ARBA" id="ARBA00022763"/>
    </source>
</evidence>
<dbReference type="GO" id="GO:0006367">
    <property type="term" value="P:transcription initiation at RNA polymerase II promoter"/>
    <property type="evidence" value="ECO:0007669"/>
    <property type="project" value="EnsemblFungi"/>
</dbReference>
<dbReference type="STRING" id="1344416.A0A139A6M0"/>
<keyword evidence="4 9" id="KW-0227">DNA damage</keyword>
<dbReference type="GO" id="GO:0016251">
    <property type="term" value="F:RNA polymerase II general transcription initiation factor activity"/>
    <property type="evidence" value="ECO:0007669"/>
    <property type="project" value="EnsemblFungi"/>
</dbReference>
<keyword evidence="12" id="KW-1185">Reference proteome</keyword>
<evidence type="ECO:0000256" key="6">
    <source>
        <dbReference type="ARBA" id="ARBA00023163"/>
    </source>
</evidence>
<keyword evidence="5 9" id="KW-0805">Transcription regulation</keyword>
<dbReference type="InterPro" id="IPR004598">
    <property type="entry name" value="TFIIH_p52/Tfb2"/>
</dbReference>
<evidence type="ECO:0000256" key="1">
    <source>
        <dbReference type="ARBA" id="ARBA00002817"/>
    </source>
</evidence>
<proteinExistence type="inferred from homology"/>
<evidence type="ECO:0000256" key="7">
    <source>
        <dbReference type="ARBA" id="ARBA00023204"/>
    </source>
</evidence>
<dbReference type="GO" id="GO:0003690">
    <property type="term" value="F:double-stranded DNA binding"/>
    <property type="evidence" value="ECO:0007669"/>
    <property type="project" value="EnsemblFungi"/>
</dbReference>
<dbReference type="EMBL" id="KQ965788">
    <property type="protein sequence ID" value="KXS12462.1"/>
    <property type="molecule type" value="Genomic_DNA"/>
</dbReference>
<evidence type="ECO:0000313" key="12">
    <source>
        <dbReference type="Proteomes" id="UP000070544"/>
    </source>
</evidence>
<evidence type="ECO:0000259" key="10">
    <source>
        <dbReference type="Pfam" id="PF18307"/>
    </source>
</evidence>
<organism evidence="11 12">
    <name type="scientific">Gonapodya prolifera (strain JEL478)</name>
    <name type="common">Monoblepharis prolifera</name>
    <dbReference type="NCBI Taxonomy" id="1344416"/>
    <lineage>
        <taxon>Eukaryota</taxon>
        <taxon>Fungi</taxon>
        <taxon>Fungi incertae sedis</taxon>
        <taxon>Chytridiomycota</taxon>
        <taxon>Chytridiomycota incertae sedis</taxon>
        <taxon>Monoblepharidomycetes</taxon>
        <taxon>Monoblepharidales</taxon>
        <taxon>Gonapodyaceae</taxon>
        <taxon>Gonapodya</taxon>
    </lineage>
</organism>
<dbReference type="Pfam" id="PF18307">
    <property type="entry name" value="Tfb2_C"/>
    <property type="match status" value="1"/>
</dbReference>
<keyword evidence="7 9" id="KW-0234">DNA repair</keyword>
<dbReference type="GO" id="GO:0000439">
    <property type="term" value="C:transcription factor TFIIH core complex"/>
    <property type="evidence" value="ECO:0007669"/>
    <property type="project" value="EnsemblFungi"/>
</dbReference>
<comment type="function">
    <text evidence="1">Component of the general transcription and DNA repair factor IIH (TFIIH) core complex, which is involved in general and transcription-coupled nucleotide excision repair (NER) of damaged DNA and, when complexed to TFIIK, in RNA transcription by RNA polymerase II. In NER, TFIIH acts by opening DNA around the lesion to allow the excision of the damaged oligonucleotide and its replacement by a new DNA fragment. In transcription, TFIIH has an essential role in transcription initiation. When the pre-initiation complex (PIC) has been established, TFIIH is required for promoter opening and promoter escape. Phosphorylation of the C-terminal tail (CTD) of the largest subunit of RNA polymerase II by the kinase module TFIIK controls the initiation of transcription.</text>
</comment>
<evidence type="ECO:0000256" key="2">
    <source>
        <dbReference type="ARBA" id="ARBA00004123"/>
    </source>
</evidence>
<comment type="similarity">
    <text evidence="3 9">Belongs to the TFB2 family.</text>
</comment>
<comment type="function">
    <text evidence="9">Component of the general transcription and DNA repair factor IIH (TFIIH) core complex which is involved in general and transcription-coupled nucleotide excision repair (NER) of damaged DNA.</text>
</comment>
<accession>A0A139A6M0</accession>
<dbReference type="Pfam" id="PF03849">
    <property type="entry name" value="Tfb2"/>
    <property type="match status" value="1"/>
</dbReference>
<evidence type="ECO:0000313" key="11">
    <source>
        <dbReference type="EMBL" id="KXS12462.1"/>
    </source>
</evidence>
<name>A0A139A6M0_GONPJ</name>
<dbReference type="PANTHER" id="PTHR13152">
    <property type="entry name" value="TFIIH, POLYPEPTIDE 4"/>
    <property type="match status" value="1"/>
</dbReference>
<dbReference type="NCBIfam" id="TIGR00625">
    <property type="entry name" value="tfb2"/>
    <property type="match status" value="1"/>
</dbReference>
<evidence type="ECO:0000256" key="5">
    <source>
        <dbReference type="ARBA" id="ARBA00023015"/>
    </source>
</evidence>
<keyword evidence="6 9" id="KW-0804">Transcription</keyword>
<keyword evidence="8 9" id="KW-0539">Nucleus</keyword>
<dbReference type="GO" id="GO:0001671">
    <property type="term" value="F:ATPase activator activity"/>
    <property type="evidence" value="ECO:0007669"/>
    <property type="project" value="InterPro"/>
</dbReference>
<dbReference type="PANTHER" id="PTHR13152:SF0">
    <property type="entry name" value="GENERAL TRANSCRIPTION FACTOR IIH SUBUNIT 4"/>
    <property type="match status" value="1"/>
</dbReference>
<protein>
    <recommendedName>
        <fullName evidence="9">RNA polymerase II transcription factor B subunit 2</fullName>
    </recommendedName>
</protein>
<evidence type="ECO:0000256" key="8">
    <source>
        <dbReference type="ARBA" id="ARBA00023242"/>
    </source>
</evidence>
<dbReference type="GO" id="GO:0000112">
    <property type="term" value="C:nucleotide-excision repair factor 3 complex"/>
    <property type="evidence" value="ECO:0007669"/>
    <property type="project" value="EnsemblFungi"/>
</dbReference>
<dbReference type="OrthoDB" id="364513at2759"/>
<sequence length="467" mass="52083">MVFPLFGESGLIKAHVTDILETFSKAHFAALYAHPASCLAVFRLLPELGRVIVMRLLYLPAGFPAAGVRMWVGEAVKSELEDTLERLRTLQVTRTDDSDRLSLNKIFQTYLLKALTMGTVPSTDKNATMINSSFGQIADRNEEHRSIDVTTLDAYAKEQWESVLFFLVNPVTTKPPSRSVQELLQKSGLMGKDDAGELKITSKGFQFLLQDVNTQVWSFLLVYLDMTPRLQIDTVEALQLLFTLGFLELGQDYAIEPLTPSQRAVLSDLKHLGIVYHKKNSARFFPTKIAVSLTTDTSVATTDENRGYIVLETNYKMYAFTESPLHLSVLAVFAELKSRFRGLTTAAITRDSVRSALECGITASQIIAYLQAHAHPMMKKNNPVMPPVIADQLRIWENERNRLSFENGYLYSGFGNADDYAACVQYARDINALLLEVAEMKKFIVAEGANGQVAAFVKRRLQSGSSA</sequence>
<dbReference type="GO" id="GO:0005675">
    <property type="term" value="C:transcription factor TFIIH holo complex"/>
    <property type="evidence" value="ECO:0007669"/>
    <property type="project" value="EnsemblFungi"/>
</dbReference>
<gene>
    <name evidence="11" type="ORF">M427DRAFT_114140</name>
</gene>
<feature type="domain" description="Transcription factor Tfb2 C-terminal" evidence="10">
    <location>
        <begin position="391"/>
        <end position="458"/>
    </location>
</feature>
<dbReference type="GO" id="GO:0006289">
    <property type="term" value="P:nucleotide-excision repair"/>
    <property type="evidence" value="ECO:0007669"/>
    <property type="project" value="EnsemblFungi"/>
</dbReference>
<evidence type="ECO:0000256" key="3">
    <source>
        <dbReference type="ARBA" id="ARBA00007132"/>
    </source>
</evidence>
<dbReference type="OMA" id="MSEKLMM"/>
<dbReference type="InterPro" id="IPR040662">
    <property type="entry name" value="Tfb2_C"/>
</dbReference>
<dbReference type="AlphaFoldDB" id="A0A139A6M0"/>
<evidence type="ECO:0000256" key="9">
    <source>
        <dbReference type="RuleBase" id="RU364024"/>
    </source>
</evidence>